<comment type="caution">
    <text evidence="4">The sequence shown here is derived from an EMBL/GenBank/DDBJ whole genome shotgun (WGS) entry which is preliminary data.</text>
</comment>
<dbReference type="RefSeq" id="WP_114353515.1">
    <property type="nucleotide sequence ID" value="NZ_QPJJ01000010.1"/>
</dbReference>
<dbReference type="InterPro" id="IPR023186">
    <property type="entry name" value="IUNH"/>
</dbReference>
<dbReference type="GO" id="GO:0045437">
    <property type="term" value="F:uridine nucleosidase activity"/>
    <property type="evidence" value="ECO:0007669"/>
    <property type="project" value="UniProtKB-ARBA"/>
</dbReference>
<dbReference type="PANTHER" id="PTHR12304:SF4">
    <property type="entry name" value="URIDINE NUCLEOSIDASE"/>
    <property type="match status" value="1"/>
</dbReference>
<keyword evidence="1 4" id="KW-0378">Hydrolase</keyword>
<keyword evidence="5" id="KW-1185">Reference proteome</keyword>
<evidence type="ECO:0000313" key="5">
    <source>
        <dbReference type="Proteomes" id="UP000252585"/>
    </source>
</evidence>
<proteinExistence type="predicted"/>
<gene>
    <name evidence="4" type="ORF">DFR57_11068</name>
</gene>
<dbReference type="InterPro" id="IPR001910">
    <property type="entry name" value="Inosine/uridine_hydrolase_dom"/>
</dbReference>
<feature type="domain" description="Inosine/uridine-preferring nucleoside hydrolase" evidence="3">
    <location>
        <begin position="3"/>
        <end position="298"/>
    </location>
</feature>
<name>A0A368XD07_9BACI</name>
<protein>
    <submittedName>
        <fullName evidence="4">Inosine-uridine nucleoside N-ribohydrolase</fullName>
    </submittedName>
</protein>
<dbReference type="Proteomes" id="UP000252585">
    <property type="component" value="Unassembled WGS sequence"/>
</dbReference>
<evidence type="ECO:0000313" key="4">
    <source>
        <dbReference type="EMBL" id="RCW65851.1"/>
    </source>
</evidence>
<dbReference type="OrthoDB" id="9797882at2"/>
<dbReference type="PROSITE" id="PS01247">
    <property type="entry name" value="IUNH"/>
    <property type="match status" value="1"/>
</dbReference>
<keyword evidence="2" id="KW-0326">Glycosidase</keyword>
<dbReference type="CDD" id="cd02651">
    <property type="entry name" value="nuc_hydro_IU_UC_XIUA"/>
    <property type="match status" value="1"/>
</dbReference>
<dbReference type="EMBL" id="QPJJ01000010">
    <property type="protein sequence ID" value="RCW65851.1"/>
    <property type="molecule type" value="Genomic_DNA"/>
</dbReference>
<evidence type="ECO:0000256" key="2">
    <source>
        <dbReference type="ARBA" id="ARBA00023295"/>
    </source>
</evidence>
<dbReference type="SUPFAM" id="SSF53590">
    <property type="entry name" value="Nucleoside hydrolase"/>
    <property type="match status" value="1"/>
</dbReference>
<dbReference type="Pfam" id="PF01156">
    <property type="entry name" value="IU_nuc_hydro"/>
    <property type="match status" value="1"/>
</dbReference>
<organism evidence="4 5">
    <name type="scientific">Saliterribacillus persicus</name>
    <dbReference type="NCBI Taxonomy" id="930114"/>
    <lineage>
        <taxon>Bacteria</taxon>
        <taxon>Bacillati</taxon>
        <taxon>Bacillota</taxon>
        <taxon>Bacilli</taxon>
        <taxon>Bacillales</taxon>
        <taxon>Bacillaceae</taxon>
        <taxon>Saliterribacillus</taxon>
    </lineage>
</organism>
<dbReference type="GO" id="GO:0008477">
    <property type="term" value="F:purine nucleosidase activity"/>
    <property type="evidence" value="ECO:0007669"/>
    <property type="project" value="TreeGrafter"/>
</dbReference>
<dbReference type="PANTHER" id="PTHR12304">
    <property type="entry name" value="INOSINE-URIDINE PREFERRING NUCLEOSIDE HYDROLASE"/>
    <property type="match status" value="1"/>
</dbReference>
<dbReference type="GO" id="GO:0006152">
    <property type="term" value="P:purine nucleoside catabolic process"/>
    <property type="evidence" value="ECO:0007669"/>
    <property type="project" value="TreeGrafter"/>
</dbReference>
<evidence type="ECO:0000256" key="1">
    <source>
        <dbReference type="ARBA" id="ARBA00022801"/>
    </source>
</evidence>
<dbReference type="AlphaFoldDB" id="A0A368XD07"/>
<dbReference type="GO" id="GO:0005829">
    <property type="term" value="C:cytosol"/>
    <property type="evidence" value="ECO:0007669"/>
    <property type="project" value="TreeGrafter"/>
</dbReference>
<reference evidence="4 5" key="1">
    <citation type="submission" date="2018-07" db="EMBL/GenBank/DDBJ databases">
        <title>Genomic Encyclopedia of Type Strains, Phase IV (KMG-IV): sequencing the most valuable type-strain genomes for metagenomic binning, comparative biology and taxonomic classification.</title>
        <authorList>
            <person name="Goeker M."/>
        </authorList>
    </citation>
    <scope>NUCLEOTIDE SEQUENCE [LARGE SCALE GENOMIC DNA]</scope>
    <source>
        <strain evidence="4 5">DSM 27696</strain>
    </source>
</reference>
<dbReference type="InterPro" id="IPR036452">
    <property type="entry name" value="Ribo_hydro-like"/>
</dbReference>
<evidence type="ECO:0000259" key="3">
    <source>
        <dbReference type="Pfam" id="PF01156"/>
    </source>
</evidence>
<accession>A0A368XD07</accession>
<dbReference type="InterPro" id="IPR015910">
    <property type="entry name" value="I/U_nuclsd_hydro_CS"/>
</dbReference>
<sequence>MNVILDCDPGHDDAIAIILAASKISPLHIEAITTVAGNVGVEKNTLNTLKICDIVGLKEVPVAQGSTRPMVKESEIAEEIHGESGLDGPNLPAVPQKEKIDQHAVDLIIEKLIGAKEPITLVPTGPLTNIAMALVKEPNIKANIQEIVLMGGGTFGNWTPAAEFNIYVDAEAAKVVFESGVPIRMFGLDITHQVLATNETITDLQQIKNPVAEFVAELLEFFIQAYKDHFDFDGGPIHDACTVAHLMDPSIFTFEHVHVDIETKGEFTYGMTSVDLGGVTGKAPNVYVATDLNQDKFWSLFKEAISAY</sequence>
<dbReference type="Gene3D" id="3.90.245.10">
    <property type="entry name" value="Ribonucleoside hydrolase-like"/>
    <property type="match status" value="1"/>
</dbReference>